<dbReference type="Proteomes" id="UP000242712">
    <property type="component" value="Unassembled WGS sequence"/>
</dbReference>
<evidence type="ECO:0000256" key="1">
    <source>
        <dbReference type="SAM" id="Phobius"/>
    </source>
</evidence>
<feature type="transmembrane region" description="Helical" evidence="1">
    <location>
        <begin position="109"/>
        <end position="132"/>
    </location>
</feature>
<evidence type="ECO:0008006" key="4">
    <source>
        <dbReference type="Google" id="ProtNLM"/>
    </source>
</evidence>
<name>A0A2K4FC92_9STAP</name>
<dbReference type="OrthoDB" id="2416007at2"/>
<gene>
    <name evidence="2" type="ORF">CD039_07860</name>
</gene>
<feature type="transmembrane region" description="Helical" evidence="1">
    <location>
        <begin position="175"/>
        <end position="195"/>
    </location>
</feature>
<feature type="transmembrane region" description="Helical" evidence="1">
    <location>
        <begin position="12"/>
        <end position="30"/>
    </location>
</feature>
<sequence>MNSYTQLRQPVPQILALVSLCILVVDYLSAKYNGVLMNIPVYIIGVCLINLLVILISFLCIFIKPHYSNTFMWRNFFIITVLDSYMILYAIFNLYFIVAIRHHIDIFNYWIIGISSMTLSFVLDTVANIILINVTSFKHHMIGLLFRFLGAFVYIVYIILYFIVPHDIDNRNDFIHLIFLTLGFHAIVVYSFILYGGYTYDIEQGEEPTERRLKF</sequence>
<keyword evidence="1" id="KW-0472">Membrane</keyword>
<proteinExistence type="predicted"/>
<keyword evidence="1" id="KW-1133">Transmembrane helix</keyword>
<feature type="transmembrane region" description="Helical" evidence="1">
    <location>
        <begin position="144"/>
        <end position="163"/>
    </location>
</feature>
<evidence type="ECO:0000313" key="3">
    <source>
        <dbReference type="Proteomes" id="UP000242712"/>
    </source>
</evidence>
<dbReference type="InterPro" id="IPR031690">
    <property type="entry name" value="DUF5079"/>
</dbReference>
<dbReference type="AlphaFoldDB" id="A0A2K4FC92"/>
<reference evidence="2 3" key="1">
    <citation type="submission" date="2017-08" db="EMBL/GenBank/DDBJ databases">
        <title>Draft genome sequences of 64 type strains of genus Staph aureus.</title>
        <authorList>
            <person name="Cole K."/>
            <person name="Golubchik T."/>
            <person name="Russell J."/>
            <person name="Foster D."/>
            <person name="Llewelyn M."/>
            <person name="Wilson D."/>
            <person name="Crook D."/>
            <person name="Paul J."/>
        </authorList>
    </citation>
    <scope>NUCLEOTIDE SEQUENCE [LARGE SCALE GENOMIC DNA]</scope>
    <source>
        <strain evidence="2 3">DSM 29875</strain>
    </source>
</reference>
<dbReference type="Pfam" id="PF16882">
    <property type="entry name" value="DUF5079"/>
    <property type="match status" value="1"/>
</dbReference>
<accession>A0A2K4FC92</accession>
<feature type="transmembrane region" description="Helical" evidence="1">
    <location>
        <begin position="42"/>
        <end position="63"/>
    </location>
</feature>
<dbReference type="RefSeq" id="WP_103371855.1">
    <property type="nucleotide sequence ID" value="NZ_JANTOZ010000022.1"/>
</dbReference>
<comment type="caution">
    <text evidence="2">The sequence shown here is derived from an EMBL/GenBank/DDBJ whole genome shotgun (WGS) entry which is preliminary data.</text>
</comment>
<protein>
    <recommendedName>
        <fullName evidence="4">DUF5079 domain-containing protein</fullName>
    </recommendedName>
</protein>
<feature type="transmembrane region" description="Helical" evidence="1">
    <location>
        <begin position="75"/>
        <end position="97"/>
    </location>
</feature>
<dbReference type="EMBL" id="PPPX01000011">
    <property type="protein sequence ID" value="POA08896.1"/>
    <property type="molecule type" value="Genomic_DNA"/>
</dbReference>
<evidence type="ECO:0000313" key="2">
    <source>
        <dbReference type="EMBL" id="POA08896.1"/>
    </source>
</evidence>
<keyword evidence="1" id="KW-0812">Transmembrane</keyword>
<organism evidence="2 3">
    <name type="scientific">Staphylococcus argensis</name>
    <dbReference type="NCBI Taxonomy" id="1607738"/>
    <lineage>
        <taxon>Bacteria</taxon>
        <taxon>Bacillati</taxon>
        <taxon>Bacillota</taxon>
        <taxon>Bacilli</taxon>
        <taxon>Bacillales</taxon>
        <taxon>Staphylococcaceae</taxon>
        <taxon>Staphylococcus</taxon>
    </lineage>
</organism>
<keyword evidence="3" id="KW-1185">Reference proteome</keyword>
<dbReference type="GeneID" id="99804228"/>